<comment type="caution">
    <text evidence="2">The sequence shown here is derived from an EMBL/GenBank/DDBJ whole genome shotgun (WGS) entry which is preliminary data.</text>
</comment>
<dbReference type="EMBL" id="PDOD01000001">
    <property type="protein sequence ID" value="PYZ94584.1"/>
    <property type="molecule type" value="Genomic_DNA"/>
</dbReference>
<proteinExistence type="predicted"/>
<reference evidence="2 3" key="1">
    <citation type="submission" date="2017-10" db="EMBL/GenBank/DDBJ databases">
        <title>Bacillus sp. nov., a halophilic bacterium isolated from a Keqin Lake.</title>
        <authorList>
            <person name="Wang H."/>
        </authorList>
    </citation>
    <scope>NUCLEOTIDE SEQUENCE [LARGE SCALE GENOMIC DNA]</scope>
    <source>
        <strain evidence="2 3">KQ-12</strain>
    </source>
</reference>
<evidence type="ECO:0000313" key="2">
    <source>
        <dbReference type="EMBL" id="PYZ94584.1"/>
    </source>
</evidence>
<feature type="transmembrane region" description="Helical" evidence="1">
    <location>
        <begin position="121"/>
        <end position="142"/>
    </location>
</feature>
<gene>
    <name evidence="2" type="ORF">CR194_03365</name>
</gene>
<organism evidence="2 3">
    <name type="scientific">Salipaludibacillus keqinensis</name>
    <dbReference type="NCBI Taxonomy" id="2045207"/>
    <lineage>
        <taxon>Bacteria</taxon>
        <taxon>Bacillati</taxon>
        <taxon>Bacillota</taxon>
        <taxon>Bacilli</taxon>
        <taxon>Bacillales</taxon>
        <taxon>Bacillaceae</taxon>
    </lineage>
</organism>
<accession>A0A323TKT2</accession>
<keyword evidence="1" id="KW-1133">Transmembrane helix</keyword>
<feature type="transmembrane region" description="Helical" evidence="1">
    <location>
        <begin position="82"/>
        <end position="101"/>
    </location>
</feature>
<name>A0A323TKT2_9BACI</name>
<keyword evidence="1" id="KW-0472">Membrane</keyword>
<evidence type="ECO:0000313" key="3">
    <source>
        <dbReference type="Proteomes" id="UP000248214"/>
    </source>
</evidence>
<keyword evidence="3" id="KW-1185">Reference proteome</keyword>
<dbReference type="AlphaFoldDB" id="A0A323TKT2"/>
<evidence type="ECO:0000256" key="1">
    <source>
        <dbReference type="SAM" id="Phobius"/>
    </source>
</evidence>
<dbReference type="OrthoDB" id="9865784at2"/>
<dbReference type="RefSeq" id="WP_110608217.1">
    <property type="nucleotide sequence ID" value="NZ_PDOD01000001.1"/>
</dbReference>
<feature type="transmembrane region" description="Helical" evidence="1">
    <location>
        <begin position="28"/>
        <end position="45"/>
    </location>
</feature>
<dbReference type="Proteomes" id="UP000248214">
    <property type="component" value="Unassembled WGS sequence"/>
</dbReference>
<protein>
    <submittedName>
        <fullName evidence="2">Uncharacterized protein</fullName>
    </submittedName>
</protein>
<keyword evidence="1" id="KW-0812">Transmembrane</keyword>
<feature type="transmembrane region" description="Helical" evidence="1">
    <location>
        <begin position="7"/>
        <end position="22"/>
    </location>
</feature>
<sequence length="147" mass="16738">MNRGKSYRILIIVLFFAFVSLLSRSLVYLVISLTIAVLIIVLLSRDVKQRERNNREVKNTIPNTETSKDQFAVERTTKIADYSLAGIFLVLGVLMGSYGLTGFFEIEGIFHQLGWMTEESFVIIVFIVVGMLLILYGLSILLKRWLS</sequence>